<reference evidence="1 2" key="1">
    <citation type="journal article" date="2018" name="Mol. Plant">
        <title>The genome of Artemisia annua provides insight into the evolution of Asteraceae family and artemisinin biosynthesis.</title>
        <authorList>
            <person name="Shen Q."/>
            <person name="Zhang L."/>
            <person name="Liao Z."/>
            <person name="Wang S."/>
            <person name="Yan T."/>
            <person name="Shi P."/>
            <person name="Liu M."/>
            <person name="Fu X."/>
            <person name="Pan Q."/>
            <person name="Wang Y."/>
            <person name="Lv Z."/>
            <person name="Lu X."/>
            <person name="Zhang F."/>
            <person name="Jiang W."/>
            <person name="Ma Y."/>
            <person name="Chen M."/>
            <person name="Hao X."/>
            <person name="Li L."/>
            <person name="Tang Y."/>
            <person name="Lv G."/>
            <person name="Zhou Y."/>
            <person name="Sun X."/>
            <person name="Brodelius P.E."/>
            <person name="Rose J.K.C."/>
            <person name="Tang K."/>
        </authorList>
    </citation>
    <scope>NUCLEOTIDE SEQUENCE [LARGE SCALE GENOMIC DNA]</scope>
    <source>
        <strain evidence="2">cv. Huhao1</strain>
        <tissue evidence="1">Leaf</tissue>
    </source>
</reference>
<dbReference type="OrthoDB" id="1720535at2759"/>
<evidence type="ECO:0000313" key="2">
    <source>
        <dbReference type="Proteomes" id="UP000245207"/>
    </source>
</evidence>
<name>A0A2U1N707_ARTAN</name>
<gene>
    <name evidence="1" type="ORF">CTI12_AA300330</name>
</gene>
<comment type="caution">
    <text evidence="1">The sequence shown here is derived from an EMBL/GenBank/DDBJ whole genome shotgun (WGS) entry which is preliminary data.</text>
</comment>
<keyword evidence="2" id="KW-1185">Reference proteome</keyword>
<proteinExistence type="predicted"/>
<dbReference type="Proteomes" id="UP000245207">
    <property type="component" value="Unassembled WGS sequence"/>
</dbReference>
<sequence>MKCYVNPFFKYQDPNGNAGSLGFKYLDMDDNDDDNIFPLWCVVRMIEIVILKSMIDFRSDMGDFYDFVKKSLRVKFSIGQLIDKGNTSNGKCNVVCTSTNGVDKKEVKEMNVNQFVKYSGNSDGAVLVEEIVKGGLELVEGMKREELEEKWKKSSFGVKLLRGAVSRDANFISRLAIRRAANAVDLMSLLSQLHDPQSEFILLRSCMGIAKLFFGLRICQPVHMEDATLFFDKRLRWSIENILVCGGPFFGDL</sequence>
<keyword evidence="1" id="KW-0808">Transferase</keyword>
<dbReference type="AlphaFoldDB" id="A0A2U1N707"/>
<dbReference type="GO" id="GO:0003964">
    <property type="term" value="F:RNA-directed DNA polymerase activity"/>
    <property type="evidence" value="ECO:0007669"/>
    <property type="project" value="UniProtKB-KW"/>
</dbReference>
<protein>
    <submittedName>
        <fullName evidence="1">Reverse transcriptase domain-containing protein</fullName>
    </submittedName>
</protein>
<accession>A0A2U1N707</accession>
<keyword evidence="1" id="KW-0548">Nucleotidyltransferase</keyword>
<dbReference type="PANTHER" id="PTHR48462">
    <property type="entry name" value="PROTEIN, PUTATIVE-RELATED"/>
    <property type="match status" value="1"/>
</dbReference>
<organism evidence="1 2">
    <name type="scientific">Artemisia annua</name>
    <name type="common">Sweet wormwood</name>
    <dbReference type="NCBI Taxonomy" id="35608"/>
    <lineage>
        <taxon>Eukaryota</taxon>
        <taxon>Viridiplantae</taxon>
        <taxon>Streptophyta</taxon>
        <taxon>Embryophyta</taxon>
        <taxon>Tracheophyta</taxon>
        <taxon>Spermatophyta</taxon>
        <taxon>Magnoliopsida</taxon>
        <taxon>eudicotyledons</taxon>
        <taxon>Gunneridae</taxon>
        <taxon>Pentapetalae</taxon>
        <taxon>asterids</taxon>
        <taxon>campanulids</taxon>
        <taxon>Asterales</taxon>
        <taxon>Asteraceae</taxon>
        <taxon>Asteroideae</taxon>
        <taxon>Anthemideae</taxon>
        <taxon>Artemisiinae</taxon>
        <taxon>Artemisia</taxon>
    </lineage>
</organism>
<dbReference type="PANTHER" id="PTHR48462:SF1">
    <property type="entry name" value="PROTEIN, PUTATIVE-RELATED"/>
    <property type="match status" value="1"/>
</dbReference>
<keyword evidence="1" id="KW-0695">RNA-directed DNA polymerase</keyword>
<dbReference type="EMBL" id="PKPP01003473">
    <property type="protein sequence ID" value="PWA69272.1"/>
    <property type="molecule type" value="Genomic_DNA"/>
</dbReference>
<evidence type="ECO:0000313" key="1">
    <source>
        <dbReference type="EMBL" id="PWA69272.1"/>
    </source>
</evidence>